<gene>
    <name evidence="4" type="ORF">BgAZ_208950</name>
</gene>
<dbReference type="EMBL" id="JAVEPI010000002">
    <property type="protein sequence ID" value="KAK1444019.1"/>
    <property type="molecule type" value="Genomic_DNA"/>
</dbReference>
<keyword evidence="3" id="KW-1133">Transmembrane helix</keyword>
<feature type="region of interest" description="Disordered" evidence="2">
    <location>
        <begin position="1"/>
        <end position="31"/>
    </location>
</feature>
<dbReference type="Proteomes" id="UP001230268">
    <property type="component" value="Unassembled WGS sequence"/>
</dbReference>
<protein>
    <submittedName>
        <fullName evidence="4">Uncharacterized protein</fullName>
    </submittedName>
</protein>
<keyword evidence="5" id="KW-1185">Reference proteome</keyword>
<comment type="caution">
    <text evidence="4">The sequence shown here is derived from an EMBL/GenBank/DDBJ whole genome shotgun (WGS) entry which is preliminary data.</text>
</comment>
<evidence type="ECO:0000313" key="4">
    <source>
        <dbReference type="EMBL" id="KAK1444019.1"/>
    </source>
</evidence>
<organism evidence="4 5">
    <name type="scientific">Babesia gibsoni</name>
    <dbReference type="NCBI Taxonomy" id="33632"/>
    <lineage>
        <taxon>Eukaryota</taxon>
        <taxon>Sar</taxon>
        <taxon>Alveolata</taxon>
        <taxon>Apicomplexa</taxon>
        <taxon>Aconoidasida</taxon>
        <taxon>Piroplasmida</taxon>
        <taxon>Babesiidae</taxon>
        <taxon>Babesia</taxon>
    </lineage>
</organism>
<reference evidence="4" key="1">
    <citation type="submission" date="2023-08" db="EMBL/GenBank/DDBJ databases">
        <title>Draft sequence of the Babesia gibsoni genome.</title>
        <authorList>
            <person name="Yamagishi J.Y."/>
            <person name="Xuan X.X."/>
        </authorList>
    </citation>
    <scope>NUCLEOTIDE SEQUENCE</scope>
    <source>
        <strain evidence="4">Azabu</strain>
    </source>
</reference>
<proteinExistence type="predicted"/>
<keyword evidence="3" id="KW-0472">Membrane</keyword>
<evidence type="ECO:0000256" key="2">
    <source>
        <dbReference type="SAM" id="MobiDB-lite"/>
    </source>
</evidence>
<evidence type="ECO:0000256" key="3">
    <source>
        <dbReference type="SAM" id="Phobius"/>
    </source>
</evidence>
<evidence type="ECO:0000256" key="1">
    <source>
        <dbReference type="SAM" id="Coils"/>
    </source>
</evidence>
<sequence length="632" mass="72941">MRVDRGVKTVSPPAVKPSGFTGAHPDVKKQKDVYNAKPTRNNRRVLEELQQEAKELLSLTYGLNLDNSQGETKPLLETPKLHFKDATKEAINDGWFGESPQKVCHLKANQRSVAVGTEPILKVKNIGQNSTAANMHTIDVLSPVHQLEKPLAYPLDLAINDFSTNAPLVENATRESYREMLVALQQKYTVIMRMFEEINEQRMSYIEGLRETQGHLDNARSVMQLQKVEITKLRAILTSRECTLEGVRDELNHFKELLEEHVRHETELEDALQDKQERLNCMAAENSNLNRRIGDLADSLEKMSFMPTVNGIPEFQDMKFTYRDALRELEEFMTALFSKDLTEEELNNMVEEKKKLTGPLRYMEAVIDIPITDTLVEYYRKRFALEEQYNKKLAIMREEQEREIQRNREMTQQLVDTYAARIHQANADSLNAKNLLEAYARRAACKSASSVEKSKMNEKILKQLSVCINVYLLDKTMMGKEVFKDISFRVINKVCQLGREKGKEIVPKHEFHVKDIQRLDFGIMSSAYILHRNASKSVELLPWQFFTITTNQREYHMGCPNDNLLDVVIIGLNRMMLSTGFMVGALEISRMRIMRAKMRLHHYCVTNNISHKRMWLNAIDKTVAERKAGKKK</sequence>
<accession>A0AAD8PEV4</accession>
<evidence type="ECO:0000313" key="5">
    <source>
        <dbReference type="Proteomes" id="UP001230268"/>
    </source>
</evidence>
<name>A0AAD8PEV4_BABGI</name>
<keyword evidence="1" id="KW-0175">Coiled coil</keyword>
<keyword evidence="3" id="KW-0812">Transmembrane</keyword>
<feature type="transmembrane region" description="Helical" evidence="3">
    <location>
        <begin position="567"/>
        <end position="589"/>
    </location>
</feature>
<dbReference type="AlphaFoldDB" id="A0AAD8PEV4"/>
<feature type="coiled-coil region" evidence="1">
    <location>
        <begin position="254"/>
        <end position="292"/>
    </location>
</feature>